<dbReference type="PROSITE" id="PS50206">
    <property type="entry name" value="RHODANESE_3"/>
    <property type="match status" value="1"/>
</dbReference>
<evidence type="ECO:0000256" key="2">
    <source>
        <dbReference type="ARBA" id="ARBA00022737"/>
    </source>
</evidence>
<name>A0A8J4EYF1_9CHLO</name>
<dbReference type="GO" id="GO:0005739">
    <property type="term" value="C:mitochondrion"/>
    <property type="evidence" value="ECO:0007669"/>
    <property type="project" value="TreeGrafter"/>
</dbReference>
<feature type="compositionally biased region" description="Gly residues" evidence="3">
    <location>
        <begin position="139"/>
        <end position="153"/>
    </location>
</feature>
<dbReference type="InterPro" id="IPR045078">
    <property type="entry name" value="TST/MPST-like"/>
</dbReference>
<feature type="domain" description="Rhodanese" evidence="4">
    <location>
        <begin position="94"/>
        <end position="235"/>
    </location>
</feature>
<feature type="region of interest" description="Disordered" evidence="3">
    <location>
        <begin position="130"/>
        <end position="157"/>
    </location>
</feature>
<evidence type="ECO:0000259" key="4">
    <source>
        <dbReference type="PROSITE" id="PS50206"/>
    </source>
</evidence>
<dbReference type="SMART" id="SM00450">
    <property type="entry name" value="RHOD"/>
    <property type="match status" value="1"/>
</dbReference>
<dbReference type="PROSITE" id="PS00380">
    <property type="entry name" value="RHODANESE_1"/>
    <property type="match status" value="1"/>
</dbReference>
<keyword evidence="1" id="KW-0808">Transferase</keyword>
<dbReference type="CDD" id="cd01448">
    <property type="entry name" value="TST_Repeat_1"/>
    <property type="match status" value="1"/>
</dbReference>
<proteinExistence type="predicted"/>
<dbReference type="Gene3D" id="3.40.250.10">
    <property type="entry name" value="Rhodanese-like domain"/>
    <property type="match status" value="1"/>
</dbReference>
<dbReference type="InterPro" id="IPR036873">
    <property type="entry name" value="Rhodanese-like_dom_sf"/>
</dbReference>
<feature type="non-terminal residue" evidence="5">
    <location>
        <position position="417"/>
    </location>
</feature>
<dbReference type="SUPFAM" id="SSF52821">
    <property type="entry name" value="Rhodanese/Cell cycle control phosphatase"/>
    <property type="match status" value="1"/>
</dbReference>
<gene>
    <name evidence="5" type="ORF">Vafri_6728</name>
</gene>
<dbReference type="InterPro" id="IPR001763">
    <property type="entry name" value="Rhodanese-like_dom"/>
</dbReference>
<keyword evidence="2" id="KW-0677">Repeat</keyword>
<evidence type="ECO:0000256" key="3">
    <source>
        <dbReference type="SAM" id="MobiDB-lite"/>
    </source>
</evidence>
<dbReference type="Pfam" id="PF00581">
    <property type="entry name" value="Rhodanese"/>
    <property type="match status" value="1"/>
</dbReference>
<comment type="caution">
    <text evidence="5">The sequence shown here is derived from an EMBL/GenBank/DDBJ whole genome shotgun (WGS) entry which is preliminary data.</text>
</comment>
<protein>
    <recommendedName>
        <fullName evidence="4">Rhodanese domain-containing protein</fullName>
    </recommendedName>
</protein>
<accession>A0A8J4EYF1</accession>
<evidence type="ECO:0000313" key="6">
    <source>
        <dbReference type="Proteomes" id="UP000747399"/>
    </source>
</evidence>
<evidence type="ECO:0000313" key="5">
    <source>
        <dbReference type="EMBL" id="GIL50570.1"/>
    </source>
</evidence>
<dbReference type="Proteomes" id="UP000747399">
    <property type="component" value="Unassembled WGS sequence"/>
</dbReference>
<keyword evidence="6" id="KW-1185">Reference proteome</keyword>
<reference evidence="5" key="1">
    <citation type="journal article" date="2021" name="Proc. Natl. Acad. Sci. U.S.A.">
        <title>Three genomes in the algal genus Volvox reveal the fate of a haploid sex-determining region after a transition to homothallism.</title>
        <authorList>
            <person name="Yamamoto K."/>
            <person name="Hamaji T."/>
            <person name="Kawai-Toyooka H."/>
            <person name="Matsuzaki R."/>
            <person name="Takahashi F."/>
            <person name="Nishimura Y."/>
            <person name="Kawachi M."/>
            <person name="Noguchi H."/>
            <person name="Minakuchi Y."/>
            <person name="Umen J.G."/>
            <person name="Toyoda A."/>
            <person name="Nozaki H."/>
        </authorList>
    </citation>
    <scope>NUCLEOTIDE SEQUENCE</scope>
    <source>
        <strain evidence="5">NIES-3780</strain>
    </source>
</reference>
<sequence length="417" mass="45005">RTFSKHSWAPPMAFCLLTKFTRHDVKAWTAQLCSKRHQHPRPQCFIQRKRNKYLCVEASNPGGPRGPCVGVAWLQRNLEIVRVYDARGCISETFDTTDSSTCSANYNAYLEGHIPGAVFVNWLSDGAAWQNRDDSSPPGGDGDGSSSSSGGGSSASREHVFRTRTLAVVVDADVYVPCFEARGLSTDRPVVVYDIGTGMIAARVWWQLLLYGHPTPYVLAGGWTSWLAEGGNSELYEPCPLKLSSVYDEEPQLHYRARPEEFRLAATRTASEGESTTHTVAVLLVPEPISSVLDSGRITNSSCPDALPHARCLSFPSLIRACLANKTDGGSSYSSCTGIISDRDPGGVATWTSLVLGVERDALAHFLGEALGGIPVGPCSRVRFLLASPHDAALSACAVGALLYAAGHENWAVCEAW</sequence>
<dbReference type="EMBL" id="BNCO01000009">
    <property type="protein sequence ID" value="GIL50570.1"/>
    <property type="molecule type" value="Genomic_DNA"/>
</dbReference>
<dbReference type="InterPro" id="IPR001307">
    <property type="entry name" value="Thiosulphate_STrfase_CS"/>
</dbReference>
<dbReference type="PANTHER" id="PTHR11364:SF27">
    <property type="entry name" value="SULFURTRANSFERASE"/>
    <property type="match status" value="1"/>
</dbReference>
<evidence type="ECO:0000256" key="1">
    <source>
        <dbReference type="ARBA" id="ARBA00022679"/>
    </source>
</evidence>
<organism evidence="5 6">
    <name type="scientific">Volvox africanus</name>
    <dbReference type="NCBI Taxonomy" id="51714"/>
    <lineage>
        <taxon>Eukaryota</taxon>
        <taxon>Viridiplantae</taxon>
        <taxon>Chlorophyta</taxon>
        <taxon>core chlorophytes</taxon>
        <taxon>Chlorophyceae</taxon>
        <taxon>CS clade</taxon>
        <taxon>Chlamydomonadales</taxon>
        <taxon>Volvocaceae</taxon>
        <taxon>Volvox</taxon>
    </lineage>
</organism>
<dbReference type="AlphaFoldDB" id="A0A8J4EYF1"/>
<dbReference type="PANTHER" id="PTHR11364">
    <property type="entry name" value="THIOSULFATE SULFERTANSFERASE"/>
    <property type="match status" value="1"/>
</dbReference>
<dbReference type="GO" id="GO:0004792">
    <property type="term" value="F:thiosulfate-cyanide sulfurtransferase activity"/>
    <property type="evidence" value="ECO:0007669"/>
    <property type="project" value="InterPro"/>
</dbReference>